<dbReference type="AlphaFoldDB" id="A0A2A3YEY4"/>
<organism evidence="6 7">
    <name type="scientific">Brachybacterium alimentarium</name>
    <dbReference type="NCBI Taxonomy" id="47845"/>
    <lineage>
        <taxon>Bacteria</taxon>
        <taxon>Bacillati</taxon>
        <taxon>Actinomycetota</taxon>
        <taxon>Actinomycetes</taxon>
        <taxon>Micrococcales</taxon>
        <taxon>Dermabacteraceae</taxon>
        <taxon>Brachybacterium</taxon>
    </lineage>
</organism>
<dbReference type="PANTHER" id="PTHR43333">
    <property type="entry name" value="2-HACID_DH_C DOMAIN-CONTAINING PROTEIN"/>
    <property type="match status" value="1"/>
</dbReference>
<dbReference type="InterPro" id="IPR029753">
    <property type="entry name" value="D-isomer_DH_CS"/>
</dbReference>
<dbReference type="GO" id="GO:0051287">
    <property type="term" value="F:NAD binding"/>
    <property type="evidence" value="ECO:0007669"/>
    <property type="project" value="InterPro"/>
</dbReference>
<dbReference type="GO" id="GO:0016616">
    <property type="term" value="F:oxidoreductase activity, acting on the CH-OH group of donors, NAD or NADP as acceptor"/>
    <property type="evidence" value="ECO:0007669"/>
    <property type="project" value="UniProtKB-ARBA"/>
</dbReference>
<keyword evidence="1" id="KW-0560">Oxidoreductase</keyword>
<feature type="domain" description="D-isomer specific 2-hydroxyacid dehydrogenase NAD-binding" evidence="5">
    <location>
        <begin position="163"/>
        <end position="334"/>
    </location>
</feature>
<name>A0A2A3YEY4_9MICO</name>
<evidence type="ECO:0000313" key="6">
    <source>
        <dbReference type="EMBL" id="PCC37828.1"/>
    </source>
</evidence>
<keyword evidence="4" id="KW-1133">Transmembrane helix</keyword>
<dbReference type="PANTHER" id="PTHR43333:SF1">
    <property type="entry name" value="D-ISOMER SPECIFIC 2-HYDROXYACID DEHYDROGENASE NAD-BINDING DOMAIN-CONTAINING PROTEIN"/>
    <property type="match status" value="1"/>
</dbReference>
<feature type="transmembrane region" description="Helical" evidence="4">
    <location>
        <begin position="195"/>
        <end position="220"/>
    </location>
</feature>
<dbReference type="Gene3D" id="3.40.50.720">
    <property type="entry name" value="NAD(P)-binding Rossmann-like Domain"/>
    <property type="match status" value="2"/>
</dbReference>
<dbReference type="InterPro" id="IPR036291">
    <property type="entry name" value="NAD(P)-bd_dom_sf"/>
</dbReference>
<keyword evidence="4" id="KW-0472">Membrane</keyword>
<keyword evidence="4" id="KW-0812">Transmembrane</keyword>
<feature type="region of interest" description="Disordered" evidence="3">
    <location>
        <begin position="1"/>
        <end position="24"/>
    </location>
</feature>
<evidence type="ECO:0000256" key="2">
    <source>
        <dbReference type="ARBA" id="ARBA00023027"/>
    </source>
</evidence>
<comment type="caution">
    <text evidence="6">The sequence shown here is derived from an EMBL/GenBank/DDBJ whole genome shotgun (WGS) entry which is preliminary data.</text>
</comment>
<keyword evidence="2" id="KW-0520">NAD</keyword>
<evidence type="ECO:0000313" key="7">
    <source>
        <dbReference type="Proteomes" id="UP000218598"/>
    </source>
</evidence>
<dbReference type="Proteomes" id="UP000218598">
    <property type="component" value="Unassembled WGS sequence"/>
</dbReference>
<dbReference type="EMBL" id="NRGR01000035">
    <property type="protein sequence ID" value="PCC37828.1"/>
    <property type="molecule type" value="Genomic_DNA"/>
</dbReference>
<dbReference type="Pfam" id="PF02826">
    <property type="entry name" value="2-Hacid_dh_C"/>
    <property type="match status" value="1"/>
</dbReference>
<dbReference type="CDD" id="cd05300">
    <property type="entry name" value="2-Hacid_dh_1"/>
    <property type="match status" value="1"/>
</dbReference>
<proteinExistence type="predicted"/>
<dbReference type="RefSeq" id="WP_096197862.1">
    <property type="nucleotide sequence ID" value="NZ_JBQCXU010000131.1"/>
</dbReference>
<dbReference type="OrthoDB" id="4324715at2"/>
<dbReference type="InterPro" id="IPR006140">
    <property type="entry name" value="D-isomer_DH_NAD-bd"/>
</dbReference>
<keyword evidence="7" id="KW-1185">Reference proteome</keyword>
<evidence type="ECO:0000256" key="3">
    <source>
        <dbReference type="SAM" id="MobiDB-lite"/>
    </source>
</evidence>
<reference evidence="6 7" key="1">
    <citation type="journal article" date="2017" name="Elife">
        <title>Extensive horizontal gene transfer in cheese-associated bacteria.</title>
        <authorList>
            <person name="Bonham K.S."/>
            <person name="Wolfe B.E."/>
            <person name="Dutton R.J."/>
        </authorList>
    </citation>
    <scope>NUCLEOTIDE SEQUENCE [LARGE SCALE GENOMIC DNA]</scope>
    <source>
        <strain evidence="6 7">341_9</strain>
    </source>
</reference>
<evidence type="ECO:0000259" key="5">
    <source>
        <dbReference type="Pfam" id="PF02826"/>
    </source>
</evidence>
<protein>
    <submittedName>
        <fullName evidence="6">Hydroxyacid dehydrogenase</fullName>
    </submittedName>
</protein>
<sequence>MSTTRPAIPQTARPVSVEGSGEAGGRPRVVIAVDLPEELCRTIEEAEPRVDVIRDHRLYRPRRGPADWAGDPEHVRGPEEQAAYDDMVDSADVLFSLPDVDPSALRRTADANPRLRWVQAMAAGGGSQVKAAGLDAAALKRITVTTTAGVHGRPLAEFALFGVLAGAKTLPQLTAQQREHEWSDRWEMRHLDEMTVLVVGLGGIGAACAALFSAAGAHVLGTTRSGTPVEGVDELIPADELALAAARADAIVVTLPGTAATDGLVGADVLAAAKPGVIVVNVGRGTVIDEPALVDALTSGQVGFAALDVFATEPLPTTSPLWDHPRVLVSPHTAALSSREEERIVRLFVDNLGRFLDGGELRNVVDTVEFY</sequence>
<gene>
    <name evidence="6" type="ORF">CIK66_17285</name>
</gene>
<evidence type="ECO:0000256" key="1">
    <source>
        <dbReference type="ARBA" id="ARBA00023002"/>
    </source>
</evidence>
<evidence type="ECO:0000256" key="4">
    <source>
        <dbReference type="SAM" id="Phobius"/>
    </source>
</evidence>
<dbReference type="PROSITE" id="PS00671">
    <property type="entry name" value="D_2_HYDROXYACID_DH_3"/>
    <property type="match status" value="1"/>
</dbReference>
<dbReference type="SUPFAM" id="SSF51735">
    <property type="entry name" value="NAD(P)-binding Rossmann-fold domains"/>
    <property type="match status" value="1"/>
</dbReference>
<accession>A0A2A3YEY4</accession>